<dbReference type="Gene3D" id="3.40.50.300">
    <property type="entry name" value="P-loop containing nucleotide triphosphate hydrolases"/>
    <property type="match status" value="1"/>
</dbReference>
<dbReference type="InterPro" id="IPR027417">
    <property type="entry name" value="P-loop_NTPase"/>
</dbReference>
<evidence type="ECO:0000313" key="3">
    <source>
        <dbReference type="EMBL" id="PAB59942.1"/>
    </source>
</evidence>
<dbReference type="SUPFAM" id="SSF52540">
    <property type="entry name" value="P-loop containing nucleoside triphosphate hydrolases"/>
    <property type="match status" value="1"/>
</dbReference>
<feature type="transmembrane region" description="Helical" evidence="1">
    <location>
        <begin position="367"/>
        <end position="388"/>
    </location>
</feature>
<feature type="transmembrane region" description="Helical" evidence="1">
    <location>
        <begin position="394"/>
        <end position="414"/>
    </location>
</feature>
<dbReference type="Pfam" id="PF07664">
    <property type="entry name" value="FeoB_C"/>
    <property type="match status" value="1"/>
</dbReference>
<dbReference type="PANTHER" id="PTHR43185:SF1">
    <property type="entry name" value="FE(2+) TRANSPORTER FEOB"/>
    <property type="match status" value="1"/>
</dbReference>
<dbReference type="GO" id="GO:0005886">
    <property type="term" value="C:plasma membrane"/>
    <property type="evidence" value="ECO:0007669"/>
    <property type="project" value="TreeGrafter"/>
</dbReference>
<sequence length="654" mass="70982">MKIALTGNPNCGKTTLFNAITGKTETVGNWSGVTVEKKEGSLKKKYNPKKEDVTIVDLPGAYSISPFTGEEAITRDFILDEKPDVIVNIVDGANVSRSLFFTTQLMELGIPVIIALNKEDILNKRGDEVDKATLGKLLHSKVIPTTATSEDGLLNLMNEAIALGKENKTQVAPKFEGKESADSDKKRQKFVDEIISKCQVTKRRVDEVTFSDKVDRIVAHKWLGLPIFFLIMWGVYTFSIEGLGGYLSGYFNDVLFGEVVPEAANGFLEGLGVSPILQALIVDGAIGGVGAVVGFLPLIMVLFFCLSLLEDCGYMARVAVIMDRYFKKIGLSGKSIIPMIIGSGCAIPGVMGTRTIEDVNERRMTTILTPFVPCGAKLPIIALFAAVFFPESTWVGPSMYIIAIAMIIIGGLLLKKLFVWENTSMFIMELPEYKWPSLSHAFKQMIDKAKGFIYKATTIILVCNTFVWFAQAYSWGLNPVEDQSLSILASIGTVIAPILIPLGFVGWQLAAAAITGFIAKENVVATFAVLLAVASEEALHLPGGALAELFTPVTAFAYLVFNLFTPPCFAAIGAMNSEMGSKKWLFKGLAFQFGVGYVLAMLVTQIGSLIVYGTPATGFVPAIIVAVATVVYLVTAIKKADKERERLQELEMSA</sequence>
<keyword evidence="1" id="KW-0812">Transmembrane</keyword>
<proteinExistence type="predicted"/>
<dbReference type="OrthoDB" id="9809127at2"/>
<organism evidence="3 4">
    <name type="scientific">Anaeromicrobium sediminis</name>
    <dbReference type="NCBI Taxonomy" id="1478221"/>
    <lineage>
        <taxon>Bacteria</taxon>
        <taxon>Bacillati</taxon>
        <taxon>Bacillota</taxon>
        <taxon>Clostridia</taxon>
        <taxon>Peptostreptococcales</taxon>
        <taxon>Thermotaleaceae</taxon>
        <taxon>Anaeromicrobium</taxon>
    </lineage>
</organism>
<feature type="transmembrane region" description="Helical" evidence="1">
    <location>
        <begin position="452"/>
        <end position="473"/>
    </location>
</feature>
<feature type="transmembrane region" description="Helical" evidence="1">
    <location>
        <begin position="589"/>
        <end position="612"/>
    </location>
</feature>
<feature type="transmembrane region" description="Helical" evidence="1">
    <location>
        <begin position="485"/>
        <end position="505"/>
    </location>
</feature>
<comment type="caution">
    <text evidence="3">The sequence shown here is derived from an EMBL/GenBank/DDBJ whole genome shotgun (WGS) entry which is preliminary data.</text>
</comment>
<dbReference type="AlphaFoldDB" id="A0A267MKK7"/>
<dbReference type="InterPro" id="IPR011640">
    <property type="entry name" value="Fe2_transport_prot_B_C"/>
</dbReference>
<keyword evidence="1" id="KW-0472">Membrane</keyword>
<evidence type="ECO:0000313" key="4">
    <source>
        <dbReference type="Proteomes" id="UP000216024"/>
    </source>
</evidence>
<feature type="transmembrane region" description="Helical" evidence="1">
    <location>
        <begin position="285"/>
        <end position="309"/>
    </location>
</feature>
<feature type="transmembrane region" description="Helical" evidence="1">
    <location>
        <begin position="222"/>
        <end position="240"/>
    </location>
</feature>
<dbReference type="PROSITE" id="PS51711">
    <property type="entry name" value="G_FEOB"/>
    <property type="match status" value="1"/>
</dbReference>
<dbReference type="GO" id="GO:0015093">
    <property type="term" value="F:ferrous iron transmembrane transporter activity"/>
    <property type="evidence" value="ECO:0007669"/>
    <property type="project" value="InterPro"/>
</dbReference>
<reference evidence="3 4" key="1">
    <citation type="submission" date="2017-06" db="EMBL/GenBank/DDBJ databases">
        <title>Draft genome sequence of anaerobic fermentative bacterium Anaeromicrobium sediminis DY2726D isolated from West Pacific Ocean sediments.</title>
        <authorList>
            <person name="Zeng X."/>
        </authorList>
    </citation>
    <scope>NUCLEOTIDE SEQUENCE [LARGE SCALE GENOMIC DNA]</scope>
    <source>
        <strain evidence="3 4">DY2726D</strain>
    </source>
</reference>
<dbReference type="InterPro" id="IPR030389">
    <property type="entry name" value="G_FEOB_dom"/>
</dbReference>
<keyword evidence="4" id="KW-1185">Reference proteome</keyword>
<gene>
    <name evidence="3" type="ORF">CCE28_08285</name>
</gene>
<dbReference type="InterPro" id="IPR050860">
    <property type="entry name" value="FeoB_GTPase"/>
</dbReference>
<dbReference type="GO" id="GO:0005525">
    <property type="term" value="F:GTP binding"/>
    <property type="evidence" value="ECO:0007669"/>
    <property type="project" value="InterPro"/>
</dbReference>
<feature type="transmembrane region" description="Helical" evidence="1">
    <location>
        <begin position="555"/>
        <end position="577"/>
    </location>
</feature>
<feature type="transmembrane region" description="Helical" evidence="1">
    <location>
        <begin position="517"/>
        <end position="535"/>
    </location>
</feature>
<protein>
    <submittedName>
        <fullName evidence="3">Ferrous iron transporter B</fullName>
    </submittedName>
</protein>
<dbReference type="Proteomes" id="UP000216024">
    <property type="component" value="Unassembled WGS sequence"/>
</dbReference>
<keyword evidence="1" id="KW-1133">Transmembrane helix</keyword>
<dbReference type="EMBL" id="NIBG01000005">
    <property type="protein sequence ID" value="PAB59942.1"/>
    <property type="molecule type" value="Genomic_DNA"/>
</dbReference>
<dbReference type="PANTHER" id="PTHR43185">
    <property type="entry name" value="FERROUS IRON TRANSPORT PROTEIN B"/>
    <property type="match status" value="1"/>
</dbReference>
<accession>A0A267MKK7</accession>
<name>A0A267MKK7_9FIRM</name>
<dbReference type="CDD" id="cd01879">
    <property type="entry name" value="FeoB"/>
    <property type="match status" value="1"/>
</dbReference>
<dbReference type="Pfam" id="PF07670">
    <property type="entry name" value="Gate"/>
    <property type="match status" value="2"/>
</dbReference>
<dbReference type="Pfam" id="PF02421">
    <property type="entry name" value="FeoB_N"/>
    <property type="match status" value="1"/>
</dbReference>
<dbReference type="RefSeq" id="WP_095132862.1">
    <property type="nucleotide sequence ID" value="NZ_NIBG01000005.1"/>
</dbReference>
<dbReference type="InterPro" id="IPR011642">
    <property type="entry name" value="Gate_dom"/>
</dbReference>
<evidence type="ECO:0000256" key="1">
    <source>
        <dbReference type="SAM" id="Phobius"/>
    </source>
</evidence>
<feature type="domain" description="FeoB-type G" evidence="2">
    <location>
        <begin position="1"/>
        <end position="166"/>
    </location>
</feature>
<feature type="transmembrane region" description="Helical" evidence="1">
    <location>
        <begin position="618"/>
        <end position="637"/>
    </location>
</feature>
<evidence type="ECO:0000259" key="2">
    <source>
        <dbReference type="PROSITE" id="PS51711"/>
    </source>
</evidence>